<gene>
    <name evidence="2" type="ORF">JNW91_07545</name>
</gene>
<feature type="domain" description="AMP-dependent synthetase/ligase" evidence="1">
    <location>
        <begin position="216"/>
        <end position="369"/>
    </location>
</feature>
<dbReference type="RefSeq" id="WP_203174185.1">
    <property type="nucleotide sequence ID" value="NZ_JAEVHM010000022.1"/>
</dbReference>
<dbReference type="SUPFAM" id="SSF56801">
    <property type="entry name" value="Acetyl-CoA synthetase-like"/>
    <property type="match status" value="1"/>
</dbReference>
<dbReference type="Gene3D" id="3.40.50.980">
    <property type="match status" value="2"/>
</dbReference>
<name>A0ABS1XR56_9ACTN</name>
<dbReference type="InterPro" id="IPR000873">
    <property type="entry name" value="AMP-dep_synth/lig_dom"/>
</dbReference>
<comment type="caution">
    <text evidence="2">The sequence shown here is derived from an EMBL/GenBank/DDBJ whole genome shotgun (WGS) entry which is preliminary data.</text>
</comment>
<dbReference type="PANTHER" id="PTHR45527:SF1">
    <property type="entry name" value="FATTY ACID SYNTHASE"/>
    <property type="match status" value="1"/>
</dbReference>
<organism evidence="2 3">
    <name type="scientific">Micromonospora parastrephiae</name>
    <dbReference type="NCBI Taxonomy" id="2806101"/>
    <lineage>
        <taxon>Bacteria</taxon>
        <taxon>Bacillati</taxon>
        <taxon>Actinomycetota</taxon>
        <taxon>Actinomycetes</taxon>
        <taxon>Micromonosporales</taxon>
        <taxon>Micromonosporaceae</taxon>
        <taxon>Micromonospora</taxon>
    </lineage>
</organism>
<dbReference type="EMBL" id="JAEVHM010000022">
    <property type="protein sequence ID" value="MBM0231724.1"/>
    <property type="molecule type" value="Genomic_DNA"/>
</dbReference>
<proteinExistence type="predicted"/>
<sequence>MSVTLTLPHAWQPRDGAGEPVEAVVEYADLAVRLAVLAATSAAEMDEVLLAAHVKVLGMVTEDRGLSTAAVLAGQGRPVHVEVHRDAETWRLLLQQVVKDARSADGRASSAGWTEPRADQVLFGPAGEHGEAYGLRVVPEAGRLRLRARAGAVAPDRFAALTAMYWLVLEAMAANPDGDALAALLPPEERQLVLHTLASGGTVDYGTDTVDALIHAQAVRTPDAVAVRCEVGTLTFRELDERANRIAHHLAQRGAEPDSLVGVCLRRGPDLLPAFLGVWRCGAGYLPLDPDLPPERLRLMVEDAGCRLVITESAQLPLLEPVAGLQRVLVDQDRAAIAAEPATLPQPRGGPQRLAYVIYTSGSTARPRG</sequence>
<evidence type="ECO:0000313" key="2">
    <source>
        <dbReference type="EMBL" id="MBM0231724.1"/>
    </source>
</evidence>
<evidence type="ECO:0000313" key="3">
    <source>
        <dbReference type="Proteomes" id="UP000601027"/>
    </source>
</evidence>
<reference evidence="2 3" key="1">
    <citation type="submission" date="2021-01" db="EMBL/GenBank/DDBJ databases">
        <title>Draft genome sequence of Micromonospora sp. strain STR1_7.</title>
        <authorList>
            <person name="Karlyshev A."/>
            <person name="Jawad R."/>
        </authorList>
    </citation>
    <scope>NUCLEOTIDE SEQUENCE [LARGE SCALE GENOMIC DNA]</scope>
    <source>
        <strain evidence="2 3">STR1-7</strain>
    </source>
</reference>
<dbReference type="Proteomes" id="UP000601027">
    <property type="component" value="Unassembled WGS sequence"/>
</dbReference>
<accession>A0ABS1XR56</accession>
<keyword evidence="3" id="KW-1185">Reference proteome</keyword>
<dbReference type="PANTHER" id="PTHR45527">
    <property type="entry name" value="NONRIBOSOMAL PEPTIDE SYNTHETASE"/>
    <property type="match status" value="1"/>
</dbReference>
<evidence type="ECO:0000259" key="1">
    <source>
        <dbReference type="Pfam" id="PF00501"/>
    </source>
</evidence>
<protein>
    <submittedName>
        <fullName evidence="2">AMP-binding protein</fullName>
    </submittedName>
</protein>
<dbReference type="Pfam" id="PF00501">
    <property type="entry name" value="AMP-binding"/>
    <property type="match status" value="1"/>
</dbReference>